<keyword evidence="3" id="KW-1185">Reference proteome</keyword>
<name>A0A420EAN5_9SPHN</name>
<protein>
    <submittedName>
        <fullName evidence="2">Pilus assembly protein</fullName>
    </submittedName>
</protein>
<evidence type="ECO:0000313" key="2">
    <source>
        <dbReference type="EMBL" id="RKF17713.1"/>
    </source>
</evidence>
<reference evidence="2 3" key="1">
    <citation type="submission" date="2018-09" db="EMBL/GenBank/DDBJ databases">
        <title>Altererythrobacter spongiae sp. nov., isolated from a marine sponge.</title>
        <authorList>
            <person name="Zhuang L."/>
            <person name="Luo L."/>
        </authorList>
    </citation>
    <scope>NUCLEOTIDE SEQUENCE [LARGE SCALE GENOMIC DNA]</scope>
    <source>
        <strain evidence="2 3">HN-Y73</strain>
    </source>
</reference>
<dbReference type="AlphaFoldDB" id="A0A420EAN5"/>
<accession>A0A420EAN5</accession>
<feature type="chain" id="PRO_5019563297" evidence="1">
    <location>
        <begin position="36"/>
        <end position="479"/>
    </location>
</feature>
<evidence type="ECO:0000313" key="3">
    <source>
        <dbReference type="Proteomes" id="UP000284395"/>
    </source>
</evidence>
<sequence length="479" mass="51754">MVKRKSKLISTIARKAGVALFALSAAQMACLPAQANVGGELNEFFDDLGGAANASGPSAYKGQSAGYYTGGNVWTRFPQKTVNPVNLQLPSATAGCGGIDLFGGSFSFINSDEMVAMLKSVANNALGFAFQLAIKSISPMISSTIEDFAQKAQQMNQFNMNSCELAQGLVGGLWGKSDSRNSEVCKAIANSQGWATDWAKSRQNCNAGGERSDILASNTDDSIPSDSYNYTWYMLNKSYPGFDRQFKEYLMTLVGTVIYTKPVDGSGKPSYDYIGSGDRAAMTALLDGSSDTEILRCDSTAQCLNPTYANLTISENQALKPRVRKMITSMMTKAHTDEALSADEVALLGATSIPLYKIITVNAAAQYGGLSDGQIDELAEIVGIDLLQTVLREFTSYVLRGKASFHNADDETLGQWREQLTRADEVMRDYGKTLNDRLTHTMAIVDRTVFLERTLRNSVSPQMSAALGFRSGMVSQGLN</sequence>
<dbReference type="InterPro" id="IPR010927">
    <property type="entry name" value="T4SS_TraH"/>
</dbReference>
<dbReference type="EMBL" id="RAPF01000012">
    <property type="protein sequence ID" value="RKF17713.1"/>
    <property type="molecule type" value="Genomic_DNA"/>
</dbReference>
<feature type="signal peptide" evidence="1">
    <location>
        <begin position="1"/>
        <end position="35"/>
    </location>
</feature>
<dbReference type="OrthoDB" id="9797479at2"/>
<evidence type="ECO:0000256" key="1">
    <source>
        <dbReference type="SAM" id="SignalP"/>
    </source>
</evidence>
<gene>
    <name evidence="2" type="ORF">D6851_15760</name>
</gene>
<dbReference type="Pfam" id="PF06122">
    <property type="entry name" value="TraH"/>
    <property type="match status" value="1"/>
</dbReference>
<proteinExistence type="predicted"/>
<organism evidence="2 3">
    <name type="scientific">Altericroceibacterium spongiae</name>
    <dbReference type="NCBI Taxonomy" id="2320269"/>
    <lineage>
        <taxon>Bacteria</taxon>
        <taxon>Pseudomonadati</taxon>
        <taxon>Pseudomonadota</taxon>
        <taxon>Alphaproteobacteria</taxon>
        <taxon>Sphingomonadales</taxon>
        <taxon>Erythrobacteraceae</taxon>
        <taxon>Altericroceibacterium</taxon>
    </lineage>
</organism>
<dbReference type="Proteomes" id="UP000284395">
    <property type="component" value="Unassembled WGS sequence"/>
</dbReference>
<keyword evidence="1" id="KW-0732">Signal</keyword>
<comment type="caution">
    <text evidence="2">The sequence shown here is derived from an EMBL/GenBank/DDBJ whole genome shotgun (WGS) entry which is preliminary data.</text>
</comment>